<dbReference type="PANTHER" id="PTHR24416:SF583">
    <property type="entry name" value="RECEPTOR PROTEIN-TYROSINE KINASE"/>
    <property type="match status" value="1"/>
</dbReference>
<dbReference type="InterPro" id="IPR011009">
    <property type="entry name" value="Kinase-like_dom_sf"/>
</dbReference>
<dbReference type="PANTHER" id="PTHR24416">
    <property type="entry name" value="TYROSINE-PROTEIN KINASE RECEPTOR"/>
    <property type="match status" value="1"/>
</dbReference>
<dbReference type="SUPFAM" id="SSF49265">
    <property type="entry name" value="Fibronectin type III"/>
    <property type="match status" value="2"/>
</dbReference>
<keyword evidence="8 12" id="KW-0472">Membrane</keyword>
<keyword evidence="4 12" id="KW-0812">Transmembrane</keyword>
<keyword evidence="3" id="KW-0808">Transferase</keyword>
<dbReference type="Gene3D" id="1.10.510.10">
    <property type="entry name" value="Transferase(Phosphotransferase) domain 1"/>
    <property type="match status" value="1"/>
</dbReference>
<dbReference type="InterPro" id="IPR008266">
    <property type="entry name" value="Tyr_kinase_AS"/>
</dbReference>
<feature type="domain" description="Fibronectin type-III" evidence="14">
    <location>
        <begin position="3"/>
        <end position="102"/>
    </location>
</feature>
<evidence type="ECO:0000256" key="9">
    <source>
        <dbReference type="ARBA" id="ARBA00023170"/>
    </source>
</evidence>
<evidence type="ECO:0000256" key="4">
    <source>
        <dbReference type="ARBA" id="ARBA00022692"/>
    </source>
</evidence>
<feature type="domain" description="Protein kinase" evidence="13">
    <location>
        <begin position="374"/>
        <end position="683"/>
    </location>
</feature>
<evidence type="ECO:0000259" key="14">
    <source>
        <dbReference type="PROSITE" id="PS50853"/>
    </source>
</evidence>
<feature type="compositionally biased region" description="Acidic residues" evidence="11">
    <location>
        <begin position="526"/>
        <end position="544"/>
    </location>
</feature>
<dbReference type="InterPro" id="IPR036116">
    <property type="entry name" value="FN3_sf"/>
</dbReference>
<evidence type="ECO:0000313" key="16">
    <source>
        <dbReference type="Proteomes" id="UP001159405"/>
    </source>
</evidence>
<evidence type="ECO:0000256" key="2">
    <source>
        <dbReference type="ARBA" id="ARBA00011902"/>
    </source>
</evidence>
<dbReference type="Pfam" id="PF07714">
    <property type="entry name" value="PK_Tyr_Ser-Thr"/>
    <property type="match status" value="1"/>
</dbReference>
<feature type="region of interest" description="Disordered" evidence="11">
    <location>
        <begin position="525"/>
        <end position="544"/>
    </location>
</feature>
<dbReference type="Gene3D" id="3.30.200.20">
    <property type="entry name" value="Phosphorylase Kinase, domain 1"/>
    <property type="match status" value="1"/>
</dbReference>
<evidence type="ECO:0000256" key="10">
    <source>
        <dbReference type="ARBA" id="ARBA00023180"/>
    </source>
</evidence>
<evidence type="ECO:0000256" key="3">
    <source>
        <dbReference type="ARBA" id="ARBA00022679"/>
    </source>
</evidence>
<keyword evidence="10" id="KW-0325">Glycoprotein</keyword>
<evidence type="ECO:0000259" key="13">
    <source>
        <dbReference type="PROSITE" id="PS50011"/>
    </source>
</evidence>
<dbReference type="InterPro" id="IPR003961">
    <property type="entry name" value="FN3_dom"/>
</dbReference>
<keyword evidence="16" id="KW-1185">Reference proteome</keyword>
<organism evidence="15 16">
    <name type="scientific">Porites lobata</name>
    <dbReference type="NCBI Taxonomy" id="104759"/>
    <lineage>
        <taxon>Eukaryota</taxon>
        <taxon>Metazoa</taxon>
        <taxon>Cnidaria</taxon>
        <taxon>Anthozoa</taxon>
        <taxon>Hexacorallia</taxon>
        <taxon>Scleractinia</taxon>
        <taxon>Fungiina</taxon>
        <taxon>Poritidae</taxon>
        <taxon>Porites</taxon>
    </lineage>
</organism>
<evidence type="ECO:0000256" key="12">
    <source>
        <dbReference type="SAM" id="Phobius"/>
    </source>
</evidence>
<protein>
    <recommendedName>
        <fullName evidence="2">receptor protein-tyrosine kinase</fullName>
        <ecNumber evidence="2">2.7.10.1</ecNumber>
    </recommendedName>
</protein>
<dbReference type="CDD" id="cd00192">
    <property type="entry name" value="PTKc"/>
    <property type="match status" value="1"/>
</dbReference>
<proteinExistence type="predicted"/>
<feature type="transmembrane region" description="Helical" evidence="12">
    <location>
        <begin position="320"/>
        <end position="343"/>
    </location>
</feature>
<keyword evidence="7 12" id="KW-1133">Transmembrane helix</keyword>
<comment type="caution">
    <text evidence="15">The sequence shown here is derived from an EMBL/GenBank/DDBJ whole genome shotgun (WGS) entry which is preliminary data.</text>
</comment>
<dbReference type="InterPro" id="IPR013783">
    <property type="entry name" value="Ig-like_fold"/>
</dbReference>
<dbReference type="InterPro" id="IPR001245">
    <property type="entry name" value="Ser-Thr/Tyr_kinase_cat_dom"/>
</dbReference>
<accession>A0ABN8NLP7</accession>
<evidence type="ECO:0000256" key="6">
    <source>
        <dbReference type="ARBA" id="ARBA00022777"/>
    </source>
</evidence>
<dbReference type="Proteomes" id="UP001159405">
    <property type="component" value="Unassembled WGS sequence"/>
</dbReference>
<evidence type="ECO:0000256" key="5">
    <source>
        <dbReference type="ARBA" id="ARBA00022737"/>
    </source>
</evidence>
<dbReference type="PROSITE" id="PS00109">
    <property type="entry name" value="PROTEIN_KINASE_TYR"/>
    <property type="match status" value="1"/>
</dbReference>
<dbReference type="SMART" id="SM00219">
    <property type="entry name" value="TyrKc"/>
    <property type="match status" value="1"/>
</dbReference>
<dbReference type="EMBL" id="CALNXK010000025">
    <property type="protein sequence ID" value="CAH3112865.1"/>
    <property type="molecule type" value="Genomic_DNA"/>
</dbReference>
<keyword evidence="9" id="KW-0675">Receptor</keyword>
<feature type="non-terminal residue" evidence="15">
    <location>
        <position position="1"/>
    </location>
</feature>
<dbReference type="SMART" id="SM00060">
    <property type="entry name" value="FN3"/>
    <property type="match status" value="3"/>
</dbReference>
<dbReference type="SUPFAM" id="SSF56112">
    <property type="entry name" value="Protein kinase-like (PK-like)"/>
    <property type="match status" value="1"/>
</dbReference>
<dbReference type="CDD" id="cd00063">
    <property type="entry name" value="FN3"/>
    <property type="match status" value="3"/>
</dbReference>
<evidence type="ECO:0000256" key="7">
    <source>
        <dbReference type="ARBA" id="ARBA00022989"/>
    </source>
</evidence>
<reference evidence="15 16" key="1">
    <citation type="submission" date="2022-05" db="EMBL/GenBank/DDBJ databases">
        <authorList>
            <consortium name="Genoscope - CEA"/>
            <person name="William W."/>
        </authorList>
    </citation>
    <scope>NUCLEOTIDE SEQUENCE [LARGE SCALE GENOMIC DNA]</scope>
</reference>
<keyword evidence="6" id="KW-0418">Kinase</keyword>
<evidence type="ECO:0000313" key="15">
    <source>
        <dbReference type="EMBL" id="CAH3112865.1"/>
    </source>
</evidence>
<evidence type="ECO:0000256" key="11">
    <source>
        <dbReference type="SAM" id="MobiDB-lite"/>
    </source>
</evidence>
<dbReference type="InterPro" id="IPR020635">
    <property type="entry name" value="Tyr_kinase_cat_dom"/>
</dbReference>
<dbReference type="EC" id="2.7.10.1" evidence="2"/>
<dbReference type="InterPro" id="IPR050122">
    <property type="entry name" value="RTK"/>
</dbReference>
<gene>
    <name evidence="15" type="ORF">PLOB_00021527</name>
</gene>
<feature type="domain" description="Fibronectin type-III" evidence="14">
    <location>
        <begin position="200"/>
        <end position="301"/>
    </location>
</feature>
<feature type="domain" description="Fibronectin type-III" evidence="14">
    <location>
        <begin position="103"/>
        <end position="199"/>
    </location>
</feature>
<dbReference type="PROSITE" id="PS50011">
    <property type="entry name" value="PROTEIN_KINASE_DOM"/>
    <property type="match status" value="1"/>
</dbReference>
<comment type="subcellular location">
    <subcellularLocation>
        <location evidence="1">Membrane</location>
        <topology evidence="1">Single-pass membrane protein</topology>
    </subcellularLocation>
</comment>
<evidence type="ECO:0000256" key="8">
    <source>
        <dbReference type="ARBA" id="ARBA00023136"/>
    </source>
</evidence>
<name>A0ABN8NLP7_9CNID</name>
<dbReference type="InterPro" id="IPR000719">
    <property type="entry name" value="Prot_kinase_dom"/>
</dbReference>
<keyword evidence="5" id="KW-0677">Repeat</keyword>
<dbReference type="PROSITE" id="PS50853">
    <property type="entry name" value="FN3"/>
    <property type="match status" value="3"/>
</dbReference>
<sequence length="683" mass="77728">SERPKKFAVEASPFACGIKLSWKTPNSGGCPITQYTVHYKESRDPVTEASSIWQVQNLNNTDRHNLMTDCNKEYKIIVLAWNERGHSDFDEESVLTVFTDKGKPRTPLLKDIVPEKCGVVNVSWDPPLDESKSRPVASYEAEVGLDNYTWNNCLKTSEKRSCQFRGLLKAGKYPVRVRALNPQGPSLWSKGFIALNASDRPEIPEIINTETSTPGCNVTLKWAKPPSSGCPILFYTVHYSKVESEGLFRKWTTINTTDAEVNQLELSLDCTTSYEFKVKAWNALGSSETDPNAWPIRTGGNPEPWSSPSSGLPQDDNRNLFIIVACVVSFAALVVTVVTYIRYCKRKKKTRRRVKRTVNDVKVLEICEVPPIRTSFIEELGEGAFGKVHKALHQDALDFFKCQLDSSRTKRKLFVAVKELHDNATDERRREFLAEIELMKKVEKHQNVLSFLGCWTTTKPLLLITEYVAHGDLRQWLIRKRSQAGAKDDHEMIVVHQNRAFSTSFELDKQSDLEEEEVHVPYEILSESEEEGDVTDSEKDDECDEDCESFYPSDLMSFAWQIARGMDFLSQKGLVHRDLAARNVLVGHGKLLKIADFGLMRQVYRDIYEIKNQKKLPIKWMAPESIFEQVFTVKSDIWSFGIVLWEVATIGGTPYPLLSNAELVRLLRSGYRMEKPDLCSDDV</sequence>
<dbReference type="Gene3D" id="2.60.40.10">
    <property type="entry name" value="Immunoglobulins"/>
    <property type="match status" value="3"/>
</dbReference>
<evidence type="ECO:0000256" key="1">
    <source>
        <dbReference type="ARBA" id="ARBA00004167"/>
    </source>
</evidence>